<dbReference type="Proteomes" id="UP001054945">
    <property type="component" value="Unassembled WGS sequence"/>
</dbReference>
<proteinExistence type="predicted"/>
<evidence type="ECO:0000313" key="1">
    <source>
        <dbReference type="EMBL" id="GIY17242.1"/>
    </source>
</evidence>
<keyword evidence="2" id="KW-1185">Reference proteome</keyword>
<sequence length="137" mass="15685">MLYSAVRKQKVVRLQLFSGSARNQKTEKTKEIPRSRNICTLRMHEVGYKVYFCDVNHLKEAPCLSKYLSQLFTKVLSLAMSKTNVKSLKLQYNDSLKVYNIHEFITQILLQMPKEMTIVGGCGHVHEMGVSSDSSQL</sequence>
<name>A0AAV4R797_CAEEX</name>
<accession>A0AAV4R797</accession>
<protein>
    <submittedName>
        <fullName evidence="1">Uncharacterized protein</fullName>
    </submittedName>
</protein>
<dbReference type="EMBL" id="BPLR01007487">
    <property type="protein sequence ID" value="GIY17242.1"/>
    <property type="molecule type" value="Genomic_DNA"/>
</dbReference>
<gene>
    <name evidence="1" type="ORF">CEXT_434591</name>
</gene>
<organism evidence="1 2">
    <name type="scientific">Caerostris extrusa</name>
    <name type="common">Bark spider</name>
    <name type="synonym">Caerostris bankana</name>
    <dbReference type="NCBI Taxonomy" id="172846"/>
    <lineage>
        <taxon>Eukaryota</taxon>
        <taxon>Metazoa</taxon>
        <taxon>Ecdysozoa</taxon>
        <taxon>Arthropoda</taxon>
        <taxon>Chelicerata</taxon>
        <taxon>Arachnida</taxon>
        <taxon>Araneae</taxon>
        <taxon>Araneomorphae</taxon>
        <taxon>Entelegynae</taxon>
        <taxon>Araneoidea</taxon>
        <taxon>Araneidae</taxon>
        <taxon>Caerostris</taxon>
    </lineage>
</organism>
<dbReference type="AlphaFoldDB" id="A0AAV4R797"/>
<evidence type="ECO:0000313" key="2">
    <source>
        <dbReference type="Proteomes" id="UP001054945"/>
    </source>
</evidence>
<comment type="caution">
    <text evidence="1">The sequence shown here is derived from an EMBL/GenBank/DDBJ whole genome shotgun (WGS) entry which is preliminary data.</text>
</comment>
<reference evidence="1 2" key="1">
    <citation type="submission" date="2021-06" db="EMBL/GenBank/DDBJ databases">
        <title>Caerostris extrusa draft genome.</title>
        <authorList>
            <person name="Kono N."/>
            <person name="Arakawa K."/>
        </authorList>
    </citation>
    <scope>NUCLEOTIDE SEQUENCE [LARGE SCALE GENOMIC DNA]</scope>
</reference>